<feature type="region of interest" description="Disordered" evidence="1">
    <location>
        <begin position="285"/>
        <end position="355"/>
    </location>
</feature>
<organism evidence="3 4">
    <name type="scientific">Phellinidium pouzarii</name>
    <dbReference type="NCBI Taxonomy" id="167371"/>
    <lineage>
        <taxon>Eukaryota</taxon>
        <taxon>Fungi</taxon>
        <taxon>Dikarya</taxon>
        <taxon>Basidiomycota</taxon>
        <taxon>Agaricomycotina</taxon>
        <taxon>Agaricomycetes</taxon>
        <taxon>Hymenochaetales</taxon>
        <taxon>Hymenochaetaceae</taxon>
        <taxon>Phellinidium</taxon>
    </lineage>
</organism>
<keyword evidence="4" id="KW-1185">Reference proteome</keyword>
<feature type="compositionally biased region" description="Acidic residues" evidence="1">
    <location>
        <begin position="343"/>
        <end position="355"/>
    </location>
</feature>
<protein>
    <submittedName>
        <fullName evidence="3">Uncharacterized protein</fullName>
    </submittedName>
</protein>
<feature type="compositionally biased region" description="Polar residues" evidence="1">
    <location>
        <begin position="152"/>
        <end position="165"/>
    </location>
</feature>
<feature type="compositionally biased region" description="Acidic residues" evidence="1">
    <location>
        <begin position="315"/>
        <end position="324"/>
    </location>
</feature>
<evidence type="ECO:0000313" key="4">
    <source>
        <dbReference type="Proteomes" id="UP000308199"/>
    </source>
</evidence>
<feature type="region of interest" description="Disordered" evidence="1">
    <location>
        <begin position="148"/>
        <end position="167"/>
    </location>
</feature>
<dbReference type="Proteomes" id="UP000308199">
    <property type="component" value="Unassembled WGS sequence"/>
</dbReference>
<proteinExistence type="predicted"/>
<gene>
    <name evidence="3" type="ORF">EW145_g6013</name>
</gene>
<evidence type="ECO:0000256" key="2">
    <source>
        <dbReference type="SAM" id="SignalP"/>
    </source>
</evidence>
<comment type="caution">
    <text evidence="3">The sequence shown here is derived from an EMBL/GenBank/DDBJ whole genome shotgun (WGS) entry which is preliminary data.</text>
</comment>
<accession>A0A4S4KY41</accession>
<reference evidence="3 4" key="1">
    <citation type="submission" date="2019-02" db="EMBL/GenBank/DDBJ databases">
        <title>Genome sequencing of the rare red list fungi Phellinidium pouzarii.</title>
        <authorList>
            <person name="Buettner E."/>
            <person name="Kellner H."/>
        </authorList>
    </citation>
    <scope>NUCLEOTIDE SEQUENCE [LARGE SCALE GENOMIC DNA]</scope>
    <source>
        <strain evidence="3 4">DSM 108285</strain>
    </source>
</reference>
<feature type="compositionally biased region" description="Low complexity" evidence="1">
    <location>
        <begin position="298"/>
        <end position="311"/>
    </location>
</feature>
<feature type="signal peptide" evidence="2">
    <location>
        <begin position="1"/>
        <end position="24"/>
    </location>
</feature>
<evidence type="ECO:0000313" key="3">
    <source>
        <dbReference type="EMBL" id="THH03774.1"/>
    </source>
</evidence>
<dbReference type="EMBL" id="SGPK01000414">
    <property type="protein sequence ID" value="THH03774.1"/>
    <property type="molecule type" value="Genomic_DNA"/>
</dbReference>
<keyword evidence="2" id="KW-0732">Signal</keyword>
<dbReference type="AlphaFoldDB" id="A0A4S4KY41"/>
<sequence>MRLSSTSTLFLSLSTLTLSLPASARVVPHLRRHASSIDRAAYLDNDLITAFLRGRNITDASLNSDAGGRCFYQSTLPEIFNGIFEDAPHSAWCYYPEFAIPACTRDSLCNFDCTVGYELAGGNCTALASNIPVGANPTFNNSVSSLHVAPAQDSSDGSECPSVTGSVDEGSGLPLAGLAASGRSGYNRVGDVDGANNANTVSRFPNREDALRRLLALLGLDGSYAGTNGTSTNNLGDIGSGDPNDDLSTFLHRLLGLSRNGNANTNANTDDGDATGVGAAVSVPRLADNDNDNDNDDGSASGTGVGAAVSVPLLADDDDNDDDNGSAIGTGVGAAVNIPLLANDEDDDNNDNATG</sequence>
<feature type="chain" id="PRO_5020427733" evidence="2">
    <location>
        <begin position="25"/>
        <end position="355"/>
    </location>
</feature>
<feature type="non-terminal residue" evidence="3">
    <location>
        <position position="355"/>
    </location>
</feature>
<evidence type="ECO:0000256" key="1">
    <source>
        <dbReference type="SAM" id="MobiDB-lite"/>
    </source>
</evidence>
<name>A0A4S4KY41_9AGAM</name>